<evidence type="ECO:0000313" key="2">
    <source>
        <dbReference type="Proteomes" id="UP000250079"/>
    </source>
</evidence>
<accession>A0A2Z2P088</accession>
<dbReference type="SUPFAM" id="SSF103025">
    <property type="entry name" value="Folate-binding domain"/>
    <property type="match status" value="1"/>
</dbReference>
<organism evidence="1 2">
    <name type="scientific">Granulosicoccus antarcticus IMCC3135</name>
    <dbReference type="NCBI Taxonomy" id="1192854"/>
    <lineage>
        <taxon>Bacteria</taxon>
        <taxon>Pseudomonadati</taxon>
        <taxon>Pseudomonadota</taxon>
        <taxon>Gammaproteobacteria</taxon>
        <taxon>Chromatiales</taxon>
        <taxon>Granulosicoccaceae</taxon>
        <taxon>Granulosicoccus</taxon>
    </lineage>
</organism>
<evidence type="ECO:0000313" key="1">
    <source>
        <dbReference type="EMBL" id="ASJ75478.1"/>
    </source>
</evidence>
<dbReference type="InterPro" id="IPR027266">
    <property type="entry name" value="TrmE/GcvT-like"/>
</dbReference>
<sequence length="185" mass="20459">MRDDRNRWAAAPSEARPELVAQAVTARIVAIERQTVLSGDYSSCLELAGMCQPAVGSHEVANGDSYAIRQRRDRILIINGVQLEDGWHEGTGVAIADMSSAYCVIEISGTDAERIIATGTEYSAATSSPSAARLWHGFSCLIYRHENKYRLHIRSAYLEAAWDMLQQQFVLVAQLQRANAESYNP</sequence>
<dbReference type="Gene3D" id="3.30.1360.120">
    <property type="entry name" value="Probable tRNA modification gtpase trme, domain 1"/>
    <property type="match status" value="1"/>
</dbReference>
<dbReference type="Proteomes" id="UP000250079">
    <property type="component" value="Chromosome"/>
</dbReference>
<proteinExistence type="predicted"/>
<gene>
    <name evidence="1" type="ORF">IMCC3135_27115</name>
</gene>
<name>A0A2Z2P088_9GAMM</name>
<dbReference type="KEGG" id="gai:IMCC3135_27115"/>
<dbReference type="RefSeq" id="WP_088920393.1">
    <property type="nucleotide sequence ID" value="NZ_CP018632.1"/>
</dbReference>
<dbReference type="AlphaFoldDB" id="A0A2Z2P088"/>
<dbReference type="EMBL" id="CP018632">
    <property type="protein sequence ID" value="ASJ75478.1"/>
    <property type="molecule type" value="Genomic_DNA"/>
</dbReference>
<keyword evidence="2" id="KW-1185">Reference proteome</keyword>
<protein>
    <recommendedName>
        <fullName evidence="3">Sarcosine oxidase subunit gamma</fullName>
    </recommendedName>
</protein>
<evidence type="ECO:0008006" key="3">
    <source>
        <dbReference type="Google" id="ProtNLM"/>
    </source>
</evidence>
<reference evidence="1 2" key="1">
    <citation type="submission" date="2016-12" db="EMBL/GenBank/DDBJ databases">
        <authorList>
            <person name="Song W.-J."/>
            <person name="Kurnit D.M."/>
        </authorList>
    </citation>
    <scope>NUCLEOTIDE SEQUENCE [LARGE SCALE GENOMIC DNA]</scope>
    <source>
        <strain evidence="1 2">IMCC3135</strain>
    </source>
</reference>